<dbReference type="Gene3D" id="3.90.1320.10">
    <property type="entry name" value="Outer-capsid protein sigma 3, large lobe"/>
    <property type="match status" value="1"/>
</dbReference>
<evidence type="ECO:0000259" key="1">
    <source>
        <dbReference type="PROSITE" id="PS52045"/>
    </source>
</evidence>
<dbReference type="PROSITE" id="PS52045">
    <property type="entry name" value="NEPROSIN_PEP_CD"/>
    <property type="match status" value="1"/>
</dbReference>
<dbReference type="InterPro" id="IPR053168">
    <property type="entry name" value="Glutamic_endopeptidase"/>
</dbReference>
<dbReference type="Proteomes" id="UP000265566">
    <property type="component" value="Chromosome 3"/>
</dbReference>
<comment type="caution">
    <text evidence="2">The sequence shown here is derived from an EMBL/GenBank/DDBJ whole genome shotgun (WGS) entry which is preliminary data.</text>
</comment>
<dbReference type="InterPro" id="IPR004314">
    <property type="entry name" value="Neprosin"/>
</dbReference>
<dbReference type="PANTHER" id="PTHR31589:SF175">
    <property type="entry name" value="CARBOXYL-TERMINAL PEPTIDASE"/>
    <property type="match status" value="1"/>
</dbReference>
<reference evidence="3" key="1">
    <citation type="journal article" date="2018" name="Nat. Plants">
        <title>Whole-genome landscape of Medicago truncatula symbiotic genes.</title>
        <authorList>
            <person name="Pecrix Y."/>
            <person name="Staton S.E."/>
            <person name="Sallet E."/>
            <person name="Lelandais-Briere C."/>
            <person name="Moreau S."/>
            <person name="Carrere S."/>
            <person name="Blein T."/>
            <person name="Jardinaud M.F."/>
            <person name="Latrasse D."/>
            <person name="Zouine M."/>
            <person name="Zahm M."/>
            <person name="Kreplak J."/>
            <person name="Mayjonade B."/>
            <person name="Satge C."/>
            <person name="Perez M."/>
            <person name="Cauet S."/>
            <person name="Marande W."/>
            <person name="Chantry-Darmon C."/>
            <person name="Lopez-Roques C."/>
            <person name="Bouchez O."/>
            <person name="Berard A."/>
            <person name="Debelle F."/>
            <person name="Munos S."/>
            <person name="Bendahmane A."/>
            <person name="Berges H."/>
            <person name="Niebel A."/>
            <person name="Buitink J."/>
            <person name="Frugier F."/>
            <person name="Benhamed M."/>
            <person name="Crespi M."/>
            <person name="Gouzy J."/>
            <person name="Gamas P."/>
        </authorList>
    </citation>
    <scope>NUCLEOTIDE SEQUENCE [LARGE SCALE GENOMIC DNA]</scope>
    <source>
        <strain evidence="3">cv. Jemalong A17</strain>
    </source>
</reference>
<dbReference type="Pfam" id="PF03080">
    <property type="entry name" value="Neprosin"/>
    <property type="match status" value="1"/>
</dbReference>
<dbReference type="PANTHER" id="PTHR31589">
    <property type="entry name" value="PROTEIN, PUTATIVE (DUF239)-RELATED-RELATED"/>
    <property type="match status" value="1"/>
</dbReference>
<dbReference type="EMBL" id="PSQE01000003">
    <property type="protein sequence ID" value="RHN69908.1"/>
    <property type="molecule type" value="Genomic_DNA"/>
</dbReference>
<accession>A0A396IZ27</accession>
<gene>
    <name evidence="2" type="ORF">MtrunA17_Chr3g0129891</name>
</gene>
<evidence type="ECO:0000313" key="3">
    <source>
        <dbReference type="Proteomes" id="UP000265566"/>
    </source>
</evidence>
<protein>
    <submittedName>
        <fullName evidence="2">Putative neprosin</fullName>
    </submittedName>
</protein>
<proteinExistence type="predicted"/>
<name>A0A396IZ27_MEDTR</name>
<sequence length="380" mass="42772">MGLYLIPSTKVCFINVKRQHKCGAAPTKTNIDFSSLIISMLLHMLVLVSLVYPINSLETSNHQLINQTFRSDEEFRNFKKMIAADLQRINKPAVKTIHSPDGDIIDCVLTHKQPAFDHPLLKGQKPLDPPERLRWHNQIDNLSDIFQLWSLSGESCPEGTIPIRRTTEQDILRAGSLNRFERKFTDASNGHEVSPQLYGDNRPRIFIYWTADAYKHGCYNLKCPGFVQISKKFALGAGISPVSKYNGQQFDIILSIRKDPKDGNWWLNYGPGNGIALGYWPSSLFTHLKDNADKIQFGGEIINTKSSGSHTSTQMGSGHYAEEGNGKAAYINDIQVLDSNNKVIVSPDLKYFVESPNCYTIHKDGKYLYYGGPGRNQKCT</sequence>
<feature type="domain" description="Neprosin PEP catalytic" evidence="1">
    <location>
        <begin position="120"/>
        <end position="380"/>
    </location>
</feature>
<dbReference type="AlphaFoldDB" id="A0A396IZ27"/>
<organism evidence="2 3">
    <name type="scientific">Medicago truncatula</name>
    <name type="common">Barrel medic</name>
    <name type="synonym">Medicago tribuloides</name>
    <dbReference type="NCBI Taxonomy" id="3880"/>
    <lineage>
        <taxon>Eukaryota</taxon>
        <taxon>Viridiplantae</taxon>
        <taxon>Streptophyta</taxon>
        <taxon>Embryophyta</taxon>
        <taxon>Tracheophyta</taxon>
        <taxon>Spermatophyta</taxon>
        <taxon>Magnoliopsida</taxon>
        <taxon>eudicotyledons</taxon>
        <taxon>Gunneridae</taxon>
        <taxon>Pentapetalae</taxon>
        <taxon>rosids</taxon>
        <taxon>fabids</taxon>
        <taxon>Fabales</taxon>
        <taxon>Fabaceae</taxon>
        <taxon>Papilionoideae</taxon>
        <taxon>50 kb inversion clade</taxon>
        <taxon>NPAAA clade</taxon>
        <taxon>Hologalegina</taxon>
        <taxon>IRL clade</taxon>
        <taxon>Trifolieae</taxon>
        <taxon>Medicago</taxon>
    </lineage>
</organism>
<dbReference type="Gramene" id="rna18441">
    <property type="protein sequence ID" value="RHN69908.1"/>
    <property type="gene ID" value="gene18441"/>
</dbReference>
<evidence type="ECO:0000313" key="2">
    <source>
        <dbReference type="EMBL" id="RHN69908.1"/>
    </source>
</evidence>